<dbReference type="RefSeq" id="XP_075097851.1">
    <property type="nucleotide sequence ID" value="XM_075241750.1"/>
</dbReference>
<evidence type="ECO:0000313" key="2">
    <source>
        <dbReference type="RefSeq" id="XP_075097851.1"/>
    </source>
</evidence>
<protein>
    <submittedName>
        <fullName evidence="2">Uncharacterized protein LOC142175171</fullName>
    </submittedName>
</protein>
<name>A0AC58TKU4_TOBAC</name>
<reference evidence="1" key="1">
    <citation type="journal article" date="2014" name="Nat. Commun.">
        <title>The tobacco genome sequence and its comparison with those of tomato and potato.</title>
        <authorList>
            <person name="Sierro N."/>
            <person name="Battey J.N."/>
            <person name="Ouadi S."/>
            <person name="Bakaher N."/>
            <person name="Bovet L."/>
            <person name="Willig A."/>
            <person name="Goepfert S."/>
            <person name="Peitsch M.C."/>
            <person name="Ivanov N.V."/>
        </authorList>
    </citation>
    <scope>NUCLEOTIDE SEQUENCE [LARGE SCALE GENOMIC DNA]</scope>
</reference>
<proteinExistence type="predicted"/>
<organism evidence="1 2">
    <name type="scientific">Nicotiana tabacum</name>
    <name type="common">Common tobacco</name>
    <dbReference type="NCBI Taxonomy" id="4097"/>
    <lineage>
        <taxon>Eukaryota</taxon>
        <taxon>Viridiplantae</taxon>
        <taxon>Streptophyta</taxon>
        <taxon>Embryophyta</taxon>
        <taxon>Tracheophyta</taxon>
        <taxon>Spermatophyta</taxon>
        <taxon>Magnoliopsida</taxon>
        <taxon>eudicotyledons</taxon>
        <taxon>Gunneridae</taxon>
        <taxon>Pentapetalae</taxon>
        <taxon>asterids</taxon>
        <taxon>lamiids</taxon>
        <taxon>Solanales</taxon>
        <taxon>Solanaceae</taxon>
        <taxon>Nicotianoideae</taxon>
        <taxon>Nicotianeae</taxon>
        <taxon>Nicotiana</taxon>
    </lineage>
</organism>
<keyword evidence="1" id="KW-1185">Reference proteome</keyword>
<reference evidence="2" key="2">
    <citation type="submission" date="2025-08" db="UniProtKB">
        <authorList>
            <consortium name="RefSeq"/>
        </authorList>
    </citation>
    <scope>IDENTIFICATION</scope>
    <source>
        <tissue evidence="2">Leaf</tissue>
    </source>
</reference>
<accession>A0AC58TKU4</accession>
<sequence length="215" mass="24963">MDSIENDEDDAIVGVTATSVLAVGAAIILSYENQSNIPRAPYTNKDQERKFYINSILNGSNVHCFRKIESHFYRLIESVHRCFHIVFQAILKLYPTLVKSPNDIIQKEIRNNHRYYPWFADRVGSIDFTHVLASVPIEHQNRYRSRKGTTTQNVLAAVNFNLTFTYVLAGWEGYAHDARILNDALERPRGFQVPQDKYYRLDARYSLRKGFIRMT</sequence>
<evidence type="ECO:0000313" key="1">
    <source>
        <dbReference type="Proteomes" id="UP000790787"/>
    </source>
</evidence>
<gene>
    <name evidence="2" type="primary">LOC142175171</name>
</gene>
<dbReference type="Proteomes" id="UP000790787">
    <property type="component" value="Chromosome 21"/>
</dbReference>